<gene>
    <name evidence="3" type="ORF">LX64_00644</name>
</gene>
<keyword evidence="3" id="KW-0121">Carboxypeptidase</keyword>
<dbReference type="GO" id="GO:0008270">
    <property type="term" value="F:zinc ion binding"/>
    <property type="evidence" value="ECO:0007669"/>
    <property type="project" value="InterPro"/>
</dbReference>
<dbReference type="CDD" id="cd06241">
    <property type="entry name" value="M14-like"/>
    <property type="match status" value="1"/>
</dbReference>
<evidence type="ECO:0000256" key="1">
    <source>
        <dbReference type="SAM" id="SignalP"/>
    </source>
</evidence>
<name>A0A327RAT5_9BACT</name>
<dbReference type="OrthoDB" id="9767214at2"/>
<keyword evidence="4" id="KW-1185">Reference proteome</keyword>
<dbReference type="RefSeq" id="WP_111596139.1">
    <property type="nucleotide sequence ID" value="NZ_QLLL01000001.1"/>
</dbReference>
<protein>
    <submittedName>
        <fullName evidence="3">Zinc carboxypeptidase</fullName>
    </submittedName>
</protein>
<proteinExistence type="predicted"/>
<dbReference type="InterPro" id="IPR000834">
    <property type="entry name" value="Peptidase_M14"/>
</dbReference>
<dbReference type="EMBL" id="QLLL01000001">
    <property type="protein sequence ID" value="RAJ11037.1"/>
    <property type="molecule type" value="Genomic_DNA"/>
</dbReference>
<dbReference type="Pfam" id="PF00246">
    <property type="entry name" value="Peptidase_M14"/>
    <property type="match status" value="1"/>
</dbReference>
<feature type="domain" description="Peptidase M14" evidence="2">
    <location>
        <begin position="46"/>
        <end position="176"/>
    </location>
</feature>
<dbReference type="GO" id="GO:0004181">
    <property type="term" value="F:metallocarboxypeptidase activity"/>
    <property type="evidence" value="ECO:0007669"/>
    <property type="project" value="InterPro"/>
</dbReference>
<organism evidence="3 4">
    <name type="scientific">Chitinophaga skermanii</name>
    <dbReference type="NCBI Taxonomy" id="331697"/>
    <lineage>
        <taxon>Bacteria</taxon>
        <taxon>Pseudomonadati</taxon>
        <taxon>Bacteroidota</taxon>
        <taxon>Chitinophagia</taxon>
        <taxon>Chitinophagales</taxon>
        <taxon>Chitinophagaceae</taxon>
        <taxon>Chitinophaga</taxon>
    </lineage>
</organism>
<feature type="chain" id="PRO_5016235301" evidence="1">
    <location>
        <begin position="21"/>
        <end position="577"/>
    </location>
</feature>
<dbReference type="AlphaFoldDB" id="A0A327RAT5"/>
<evidence type="ECO:0000313" key="4">
    <source>
        <dbReference type="Proteomes" id="UP000249547"/>
    </source>
</evidence>
<keyword evidence="1" id="KW-0732">Signal</keyword>
<keyword evidence="3" id="KW-0645">Protease</keyword>
<evidence type="ECO:0000259" key="2">
    <source>
        <dbReference type="Pfam" id="PF00246"/>
    </source>
</evidence>
<comment type="caution">
    <text evidence="3">The sequence shown here is derived from an EMBL/GenBank/DDBJ whole genome shotgun (WGS) entry which is preliminary data.</text>
</comment>
<dbReference type="Proteomes" id="UP000249547">
    <property type="component" value="Unassembled WGS sequence"/>
</dbReference>
<reference evidence="3 4" key="1">
    <citation type="submission" date="2018-06" db="EMBL/GenBank/DDBJ databases">
        <title>Genomic Encyclopedia of Archaeal and Bacterial Type Strains, Phase II (KMG-II): from individual species to whole genera.</title>
        <authorList>
            <person name="Goeker M."/>
        </authorList>
    </citation>
    <scope>NUCLEOTIDE SEQUENCE [LARGE SCALE GENOMIC DNA]</scope>
    <source>
        <strain evidence="3 4">DSM 23857</strain>
    </source>
</reference>
<dbReference type="Gene3D" id="3.40.630.10">
    <property type="entry name" value="Zn peptidases"/>
    <property type="match status" value="1"/>
</dbReference>
<sequence length="577" mass="66573">MKSFLTATLLLALSASTAVAQDLTTRYERTNARETATYFETIAYHKMLDKKFNQIKTIEVGETDAGYPLHLTIYSADGDFDFASLKKKNKRVILINNGIHPGEPDGIDASMMLLRDLALGKKKLPNNIVLAVIPLYNIGGSLNRTPYYRVDQNGPDEFGSRGNAQNLDLNRDFIKADSKNARVFHKIYQMTDPDVFIDNHVSNGADYQHIITLLCTQHDKLGGVMGEFMNKAFEPGLYKLMKAKGYDLIPYVNHFGETPDSGWIEYADGPRYSSGYTSLFHTFGFVPETHMLKPYKQRVEATYALMESFIEFTSVNSEKIKQLREQTKQSVKTQQQFPLTWKEDMTKYSEREFKGYTATKKPSDISGLPRLYYDRSKPYVRNIKFFNYFNAGNFVSKPDAYIIPQGWWAVIDLLKGNKVQMQRLEKDTTIEVEAYRIDNYNTPQRPYEKHYIHNGTKVTAQKERIAFHKGDYIIPMNQVANRYLIETLEPTGPDSFFNWNFFDAILGQKEGYSSYVFEDTGYEYFKQHPELQTALEEKKKQDTAFAKSASAQLNFVYRNSPYNEPGFMRYPVYRLVK</sequence>
<dbReference type="GO" id="GO:0006508">
    <property type="term" value="P:proteolysis"/>
    <property type="evidence" value="ECO:0007669"/>
    <property type="project" value="InterPro"/>
</dbReference>
<accession>A0A327RAT5</accession>
<evidence type="ECO:0000313" key="3">
    <source>
        <dbReference type="EMBL" id="RAJ11037.1"/>
    </source>
</evidence>
<feature type="signal peptide" evidence="1">
    <location>
        <begin position="1"/>
        <end position="20"/>
    </location>
</feature>
<dbReference type="SUPFAM" id="SSF53187">
    <property type="entry name" value="Zn-dependent exopeptidases"/>
    <property type="match status" value="1"/>
</dbReference>
<keyword evidence="3" id="KW-0378">Hydrolase</keyword>